<reference evidence="3" key="3">
    <citation type="submission" date="2025-08" db="UniProtKB">
        <authorList>
            <consortium name="RefSeq"/>
        </authorList>
    </citation>
    <scope>IDENTIFICATION</scope>
    <source>
        <strain evidence="3">NI907</strain>
    </source>
</reference>
<dbReference type="Gene3D" id="3.30.559.10">
    <property type="entry name" value="Chloramphenicol acetyltransferase-like domain"/>
    <property type="match status" value="2"/>
</dbReference>
<dbReference type="RefSeq" id="XP_030976916.1">
    <property type="nucleotide sequence ID" value="XM_031131335.1"/>
</dbReference>
<dbReference type="Proteomes" id="UP000515153">
    <property type="component" value="Chromosome VI"/>
</dbReference>
<reference evidence="2 3" key="1">
    <citation type="journal article" date="2019" name="Mol. Biol. Evol.">
        <title>Blast fungal genomes show frequent chromosomal changes, gene gains and losses, and effector gene turnover.</title>
        <authorList>
            <person name="Gomez Luciano L.B."/>
            <person name="Jason Tsai I."/>
            <person name="Chuma I."/>
            <person name="Tosa Y."/>
            <person name="Chen Y.H."/>
            <person name="Li J.Y."/>
            <person name="Li M.Y."/>
            <person name="Jade Lu M.Y."/>
            <person name="Nakayashiki H."/>
            <person name="Li W.H."/>
        </authorList>
    </citation>
    <scope>NUCLEOTIDE SEQUENCE [LARGE SCALE GENOMIC DNA]</scope>
    <source>
        <strain evidence="2 3">NI907</strain>
    </source>
</reference>
<evidence type="ECO:0000313" key="3">
    <source>
        <dbReference type="RefSeq" id="XP_030976916.1"/>
    </source>
</evidence>
<keyword evidence="2" id="KW-1185">Reference proteome</keyword>
<gene>
    <name evidence="3" type="ORF">PgNI_11368</name>
</gene>
<dbReference type="PANTHER" id="PTHR31642:SF310">
    <property type="entry name" value="FATTY ALCOHOL:CAFFEOYL-COA ACYLTRANSFERASE"/>
    <property type="match status" value="1"/>
</dbReference>
<keyword evidence="1" id="KW-0808">Transferase</keyword>
<dbReference type="InterPro" id="IPR023213">
    <property type="entry name" value="CAT-like_dom_sf"/>
</dbReference>
<dbReference type="Pfam" id="PF02458">
    <property type="entry name" value="Transferase"/>
    <property type="match status" value="1"/>
</dbReference>
<dbReference type="PANTHER" id="PTHR31642">
    <property type="entry name" value="TRICHOTHECENE 3-O-ACETYLTRANSFERASE"/>
    <property type="match status" value="1"/>
</dbReference>
<accession>A0A6P8APS4</accession>
<protein>
    <recommendedName>
        <fullName evidence="4">Trichothecene 3-O-acetyltransferase</fullName>
    </recommendedName>
</protein>
<evidence type="ECO:0000313" key="2">
    <source>
        <dbReference type="Proteomes" id="UP000515153"/>
    </source>
</evidence>
<dbReference type="KEGG" id="pgri:PgNI_11368"/>
<dbReference type="AlphaFoldDB" id="A0A6P8APS4"/>
<reference evidence="3" key="2">
    <citation type="submission" date="2019-10" db="EMBL/GenBank/DDBJ databases">
        <authorList>
            <consortium name="NCBI Genome Project"/>
        </authorList>
    </citation>
    <scope>NUCLEOTIDE SEQUENCE</scope>
    <source>
        <strain evidence="3">NI907</strain>
    </source>
</reference>
<proteinExistence type="predicted"/>
<name>A0A6P8APS4_PYRGI</name>
<dbReference type="GO" id="GO:0016747">
    <property type="term" value="F:acyltransferase activity, transferring groups other than amino-acyl groups"/>
    <property type="evidence" value="ECO:0007669"/>
    <property type="project" value="TreeGrafter"/>
</dbReference>
<dbReference type="InterPro" id="IPR050317">
    <property type="entry name" value="Plant_Fungal_Acyltransferase"/>
</dbReference>
<evidence type="ECO:0008006" key="4">
    <source>
        <dbReference type="Google" id="ProtNLM"/>
    </source>
</evidence>
<organism evidence="2 3">
    <name type="scientific">Pyricularia grisea</name>
    <name type="common">Crabgrass-specific blast fungus</name>
    <name type="synonym">Magnaporthe grisea</name>
    <dbReference type="NCBI Taxonomy" id="148305"/>
    <lineage>
        <taxon>Eukaryota</taxon>
        <taxon>Fungi</taxon>
        <taxon>Dikarya</taxon>
        <taxon>Ascomycota</taxon>
        <taxon>Pezizomycotina</taxon>
        <taxon>Sordariomycetes</taxon>
        <taxon>Sordariomycetidae</taxon>
        <taxon>Magnaporthales</taxon>
        <taxon>Pyriculariaceae</taxon>
        <taxon>Pyricularia</taxon>
    </lineage>
</organism>
<dbReference type="GeneID" id="41966240"/>
<evidence type="ECO:0000256" key="1">
    <source>
        <dbReference type="ARBA" id="ARBA00022679"/>
    </source>
</evidence>
<sequence>MPNKTELYKLRPLGWENDAEEERIHTTSLDYLAAMTYNSYAIYFKLEDSQRPKVVEALKAGLERTLSQCRHLVGRMEKNDDDDDHSFVKRKDDTVDLMVEYWDEAADVPSFEELEKVHFATKNLGDTVRFSTPGMEYGEKPECHPDNKPVLAAFKANFIRGGLMFVMNHHHYCQDIMGWVWCARQLAGNCAAAMNGTAPPPWDPAAITDGKRFTANVASAQKVDGPKPPERHPDLKPSSCLLFHLPKSKAEELKKLAMPTDPSKQWISTYDAFTALLWRLLTKHRRVLYGAKDEDAPLLAEAINFRLNGRLNPPVAEKYQRNLFFAAASASLPEQLTTAQVAETAPLYELAAKIRAMTQSMTQQALEATLAQLAVVRDKTCLFTRVNSFPPLTIVTTDWREAVLDSYDFGFGCPHAYRHLFPVVTENLLLIFPPRTKGPLGEDEGPEFALSIENEIVDAFLKDPKFKKYFEFRGFELESK</sequence>